<dbReference type="PROSITE" id="PS51762">
    <property type="entry name" value="GH16_2"/>
    <property type="match status" value="1"/>
</dbReference>
<proteinExistence type="predicted"/>
<evidence type="ECO:0000313" key="2">
    <source>
        <dbReference type="Proteomes" id="UP000192775"/>
    </source>
</evidence>
<dbReference type="GO" id="GO:0004553">
    <property type="term" value="F:hydrolase activity, hydrolyzing O-glycosyl compounds"/>
    <property type="evidence" value="ECO:0007669"/>
    <property type="project" value="InterPro"/>
</dbReference>
<gene>
    <name evidence="1" type="ORF">B5808_01620</name>
</gene>
<dbReference type="AlphaFoldDB" id="A0A1X9LJH2"/>
<protein>
    <submittedName>
        <fullName evidence="1">Uncharacterized protein</fullName>
    </submittedName>
</protein>
<dbReference type="SUPFAM" id="SSF49899">
    <property type="entry name" value="Concanavalin A-like lectins/glucanases"/>
    <property type="match status" value="1"/>
</dbReference>
<sequence>MTAPLPSPPPREPDLVDDFVSGPDPDLWIASYLEHWTTPDRAAARWSTSPDGLILRIDADQPDWRPEDAPLRVSNLQTGSFSGPVGSTRGIHRHRPDGLGVRTPVPTRLLWAPRAGRVDITLGASRDPGCMVAAWLVGTEHEDPRDCGEVCLVEIDSRPDTSGWAARLGVKAHGDDRLTTDMSEIALEVDASDRHTWTAVWGEGETILGLDGVELRRIPQAPDYPMVLMVDLFEVGGPGGSYPKTAVVHSVRGWGDEAGLTPRG</sequence>
<dbReference type="STRING" id="1619308.B5808_01620"/>
<dbReference type="GO" id="GO:0005975">
    <property type="term" value="P:carbohydrate metabolic process"/>
    <property type="evidence" value="ECO:0007669"/>
    <property type="project" value="InterPro"/>
</dbReference>
<dbReference type="KEGG" id="cphy:B5808_01620"/>
<dbReference type="InterPro" id="IPR000757">
    <property type="entry name" value="Beta-glucanase-like"/>
</dbReference>
<dbReference type="RefSeq" id="WP_085017883.1">
    <property type="nucleotide sequence ID" value="NZ_BMHD01000001.1"/>
</dbReference>
<keyword evidence="2" id="KW-1185">Reference proteome</keyword>
<evidence type="ECO:0000313" key="1">
    <source>
        <dbReference type="EMBL" id="ARJ04071.1"/>
    </source>
</evidence>
<dbReference type="Gene3D" id="2.60.120.200">
    <property type="match status" value="1"/>
</dbReference>
<dbReference type="EMBL" id="CP020715">
    <property type="protein sequence ID" value="ARJ04071.1"/>
    <property type="molecule type" value="Genomic_DNA"/>
</dbReference>
<organism evidence="1 2">
    <name type="scientific">Cnuibacter physcomitrellae</name>
    <dbReference type="NCBI Taxonomy" id="1619308"/>
    <lineage>
        <taxon>Bacteria</taxon>
        <taxon>Bacillati</taxon>
        <taxon>Actinomycetota</taxon>
        <taxon>Actinomycetes</taxon>
        <taxon>Micrococcales</taxon>
        <taxon>Microbacteriaceae</taxon>
        <taxon>Cnuibacter</taxon>
    </lineage>
</organism>
<dbReference type="InterPro" id="IPR013320">
    <property type="entry name" value="ConA-like_dom_sf"/>
</dbReference>
<accession>A0A1X9LJH2</accession>
<name>A0A1X9LJH2_9MICO</name>
<dbReference type="Proteomes" id="UP000192775">
    <property type="component" value="Chromosome"/>
</dbReference>
<reference evidence="1 2" key="1">
    <citation type="submission" date="2017-04" db="EMBL/GenBank/DDBJ databases">
        <authorList>
            <person name="Afonso C.L."/>
            <person name="Miller P.J."/>
            <person name="Scott M.A."/>
            <person name="Spackman E."/>
            <person name="Goraichik I."/>
            <person name="Dimitrov K.M."/>
            <person name="Suarez D.L."/>
            <person name="Swayne D.E."/>
        </authorList>
    </citation>
    <scope>NUCLEOTIDE SEQUENCE [LARGE SCALE GENOMIC DNA]</scope>
    <source>
        <strain evidence="2">XA(T)</strain>
    </source>
</reference>